<keyword evidence="5 11" id="KW-0863">Zinc-finger</keyword>
<keyword evidence="8" id="KW-0238">DNA-binding</keyword>
<accession>A0AAD8GJR2</accession>
<dbReference type="SMART" id="SM00355">
    <property type="entry name" value="ZnF_C2H2"/>
    <property type="match status" value="3"/>
</dbReference>
<evidence type="ECO:0000256" key="5">
    <source>
        <dbReference type="ARBA" id="ARBA00022771"/>
    </source>
</evidence>
<comment type="subcellular location">
    <subcellularLocation>
        <location evidence="1">Nucleus</location>
    </subcellularLocation>
</comment>
<evidence type="ECO:0000256" key="2">
    <source>
        <dbReference type="ARBA" id="ARBA00006991"/>
    </source>
</evidence>
<dbReference type="InterPro" id="IPR036236">
    <property type="entry name" value="Znf_C2H2_sf"/>
</dbReference>
<dbReference type="EMBL" id="JAGXEW010000001">
    <property type="protein sequence ID" value="KAK1175430.1"/>
    <property type="molecule type" value="Genomic_DNA"/>
</dbReference>
<dbReference type="GO" id="GO:0000981">
    <property type="term" value="F:DNA-binding transcription factor activity, RNA polymerase II-specific"/>
    <property type="evidence" value="ECO:0007669"/>
    <property type="project" value="TreeGrafter"/>
</dbReference>
<dbReference type="PROSITE" id="PS00028">
    <property type="entry name" value="ZINC_FINGER_C2H2_1"/>
    <property type="match status" value="3"/>
</dbReference>
<feature type="compositionally biased region" description="Basic and acidic residues" evidence="12">
    <location>
        <begin position="466"/>
        <end position="475"/>
    </location>
</feature>
<sequence length="489" mass="54314">MLNNMDLSSRDSYSQYDDCCNSSPGIETLRPEMNQKHFSEVQRESPVQFSQAEPKTETSNSDFFFDPSERSCGGSPSSLNYSGSFYVETSAGATFCAETLLNMISEIVGISTLPISEFQQNQPETVYSSATQIDPSHGFSDPTLPCQASMCSTTPQLYSQNQLYSGYPDLQVNLQVQDTAVTQASLAARVQDSNQNPLRPQLDGTTFPVVVKSECETSAYEWDPFTKPEDYLPTNYESELFGITGNCSPVNPQEESKDFLESFPLAGHTSELAGKLDGALRQDLCFLDSQHTFQSQISNNYNLGGLGNNNNLLKPSTHSGIQTLTSQGDLAYTCSSALPSALDSLLNPSIAQNNYAKSVLRLGKPIRARKSQTNASGPPKEKPFSCPMVNCERRFSRSDELNRHLRIHTGHKPFQCRICLRSFSRSDHLTTHTRTHTGEKPFSCDVCGRRFARSDERKRHGRVHMKQKEKAEHKPQRLTACSFSVPQGI</sequence>
<comment type="caution">
    <text evidence="14">The sequence shown here is derived from an EMBL/GenBank/DDBJ whole genome shotgun (WGS) entry which is preliminary data.</text>
</comment>
<evidence type="ECO:0000313" key="15">
    <source>
        <dbReference type="Proteomes" id="UP001230051"/>
    </source>
</evidence>
<evidence type="ECO:0000256" key="11">
    <source>
        <dbReference type="PROSITE-ProRule" id="PRU00042"/>
    </source>
</evidence>
<evidence type="ECO:0000256" key="9">
    <source>
        <dbReference type="ARBA" id="ARBA00023163"/>
    </source>
</evidence>
<dbReference type="FunFam" id="3.30.160.60:FF:000064">
    <property type="entry name" value="Early growth response protein 3"/>
    <property type="match status" value="1"/>
</dbReference>
<dbReference type="PANTHER" id="PTHR23235">
    <property type="entry name" value="KRUEPPEL-LIKE TRANSCRIPTION FACTOR"/>
    <property type="match status" value="1"/>
</dbReference>
<keyword evidence="7" id="KW-0805">Transcription regulation</keyword>
<keyword evidence="9" id="KW-0804">Transcription</keyword>
<dbReference type="PROSITE" id="PS50157">
    <property type="entry name" value="ZINC_FINGER_C2H2_2"/>
    <property type="match status" value="3"/>
</dbReference>
<keyword evidence="3" id="KW-0479">Metal-binding</keyword>
<reference evidence="14" key="1">
    <citation type="submission" date="2022-02" db="EMBL/GenBank/DDBJ databases">
        <title>Atlantic sturgeon de novo genome assembly.</title>
        <authorList>
            <person name="Stock M."/>
            <person name="Klopp C."/>
            <person name="Guiguen Y."/>
            <person name="Cabau C."/>
            <person name="Parinello H."/>
            <person name="Santidrian Yebra-Pimentel E."/>
            <person name="Kuhl H."/>
            <person name="Dirks R.P."/>
            <person name="Guessner J."/>
            <person name="Wuertz S."/>
            <person name="Du K."/>
            <person name="Schartl M."/>
        </authorList>
    </citation>
    <scope>NUCLEOTIDE SEQUENCE</scope>
    <source>
        <strain evidence="14">STURGEONOMICS-FGT-2020</strain>
        <tissue evidence="14">Whole blood</tissue>
    </source>
</reference>
<evidence type="ECO:0000256" key="7">
    <source>
        <dbReference type="ARBA" id="ARBA00023015"/>
    </source>
</evidence>
<evidence type="ECO:0000256" key="10">
    <source>
        <dbReference type="ARBA" id="ARBA00023242"/>
    </source>
</evidence>
<gene>
    <name evidence="14" type="ORF">AOXY_G80</name>
</gene>
<evidence type="ECO:0000256" key="4">
    <source>
        <dbReference type="ARBA" id="ARBA00022737"/>
    </source>
</evidence>
<keyword evidence="15" id="KW-1185">Reference proteome</keyword>
<keyword evidence="6" id="KW-0862">Zinc</keyword>
<keyword evidence="10" id="KW-0539">Nucleus</keyword>
<evidence type="ECO:0000256" key="6">
    <source>
        <dbReference type="ARBA" id="ARBA00022833"/>
    </source>
</evidence>
<dbReference type="Gene3D" id="3.30.160.60">
    <property type="entry name" value="Classic Zinc Finger"/>
    <property type="match status" value="3"/>
</dbReference>
<evidence type="ECO:0000259" key="13">
    <source>
        <dbReference type="PROSITE" id="PS50157"/>
    </source>
</evidence>
<dbReference type="InterPro" id="IPR013087">
    <property type="entry name" value="Znf_C2H2_type"/>
</dbReference>
<evidence type="ECO:0000256" key="1">
    <source>
        <dbReference type="ARBA" id="ARBA00004123"/>
    </source>
</evidence>
<name>A0AAD8GJR2_ACIOX</name>
<feature type="domain" description="C2H2-type" evidence="13">
    <location>
        <begin position="442"/>
        <end position="469"/>
    </location>
</feature>
<dbReference type="GO" id="GO:0005634">
    <property type="term" value="C:nucleus"/>
    <property type="evidence" value="ECO:0007669"/>
    <property type="project" value="UniProtKB-SubCell"/>
</dbReference>
<proteinExistence type="inferred from homology"/>
<dbReference type="PANTHER" id="PTHR23235:SF155">
    <property type="entry name" value="EARLY GROWTH RESPONSE 4-RELATED"/>
    <property type="match status" value="1"/>
</dbReference>
<evidence type="ECO:0000256" key="8">
    <source>
        <dbReference type="ARBA" id="ARBA00023125"/>
    </source>
</evidence>
<dbReference type="GO" id="GO:0000978">
    <property type="term" value="F:RNA polymerase II cis-regulatory region sequence-specific DNA binding"/>
    <property type="evidence" value="ECO:0007669"/>
    <property type="project" value="TreeGrafter"/>
</dbReference>
<evidence type="ECO:0000313" key="14">
    <source>
        <dbReference type="EMBL" id="KAK1175430.1"/>
    </source>
</evidence>
<feature type="domain" description="C2H2-type" evidence="13">
    <location>
        <begin position="384"/>
        <end position="413"/>
    </location>
</feature>
<organism evidence="14 15">
    <name type="scientific">Acipenser oxyrinchus oxyrinchus</name>
    <dbReference type="NCBI Taxonomy" id="40147"/>
    <lineage>
        <taxon>Eukaryota</taxon>
        <taxon>Metazoa</taxon>
        <taxon>Chordata</taxon>
        <taxon>Craniata</taxon>
        <taxon>Vertebrata</taxon>
        <taxon>Euteleostomi</taxon>
        <taxon>Actinopterygii</taxon>
        <taxon>Chondrostei</taxon>
        <taxon>Acipenseriformes</taxon>
        <taxon>Acipenseridae</taxon>
        <taxon>Acipenser</taxon>
    </lineage>
</organism>
<feature type="compositionally biased region" description="Polar residues" evidence="12">
    <location>
        <begin position="45"/>
        <end position="62"/>
    </location>
</feature>
<keyword evidence="4" id="KW-0677">Repeat</keyword>
<feature type="domain" description="C2H2-type" evidence="13">
    <location>
        <begin position="414"/>
        <end position="441"/>
    </location>
</feature>
<comment type="similarity">
    <text evidence="2">Belongs to the krueppel C2H2-type zinc-finger protein family.</text>
</comment>
<feature type="region of interest" description="Disordered" evidence="12">
    <location>
        <begin position="455"/>
        <end position="477"/>
    </location>
</feature>
<dbReference type="SUPFAM" id="SSF57667">
    <property type="entry name" value="beta-beta-alpha zinc fingers"/>
    <property type="match status" value="2"/>
</dbReference>
<evidence type="ECO:0000256" key="3">
    <source>
        <dbReference type="ARBA" id="ARBA00022723"/>
    </source>
</evidence>
<dbReference type="Pfam" id="PF00096">
    <property type="entry name" value="zf-C2H2"/>
    <property type="match status" value="3"/>
</dbReference>
<feature type="region of interest" description="Disordered" evidence="12">
    <location>
        <begin position="37"/>
        <end position="67"/>
    </location>
</feature>
<dbReference type="AlphaFoldDB" id="A0AAD8GJR2"/>
<dbReference type="GO" id="GO:0008270">
    <property type="term" value="F:zinc ion binding"/>
    <property type="evidence" value="ECO:0007669"/>
    <property type="project" value="UniProtKB-KW"/>
</dbReference>
<evidence type="ECO:0000256" key="12">
    <source>
        <dbReference type="SAM" id="MobiDB-lite"/>
    </source>
</evidence>
<protein>
    <recommendedName>
        <fullName evidence="13">C2H2-type domain-containing protein</fullName>
    </recommendedName>
</protein>
<dbReference type="Proteomes" id="UP001230051">
    <property type="component" value="Unassembled WGS sequence"/>
</dbReference>